<dbReference type="EMBL" id="VULU01000007">
    <property type="protein sequence ID" value="MSS47775.1"/>
    <property type="molecule type" value="Genomic_DNA"/>
</dbReference>
<dbReference type="Proteomes" id="UP000460950">
    <property type="component" value="Unassembled WGS sequence"/>
</dbReference>
<comment type="caution">
    <text evidence="2">The sequence shown here is derived from an EMBL/GenBank/DDBJ whole genome shotgun (WGS) entry which is preliminary data.</text>
</comment>
<accession>A0A7K0JCQ0</accession>
<dbReference type="RefSeq" id="WP_154577242.1">
    <property type="nucleotide sequence ID" value="NZ_VULU01000007.1"/>
</dbReference>
<protein>
    <recommendedName>
        <fullName evidence="1">DUF6965 domain-containing protein</fullName>
    </recommendedName>
</protein>
<evidence type="ECO:0000313" key="3">
    <source>
        <dbReference type="Proteomes" id="UP000460950"/>
    </source>
</evidence>
<reference evidence="2 3" key="1">
    <citation type="submission" date="2019-09" db="EMBL/GenBank/DDBJ databases">
        <title>In-depth cultivation of the pig gut microbiome towards novel bacterial diversity and tailored functional studies.</title>
        <authorList>
            <person name="Wylensek D."/>
            <person name="Hitch T.C.A."/>
            <person name="Clavel T."/>
        </authorList>
    </citation>
    <scope>NUCLEOTIDE SEQUENCE [LARGE SCALE GENOMIC DNA]</scope>
    <source>
        <strain evidence="2 3">WCA-389-WT-3C</strain>
    </source>
</reference>
<sequence length="84" mass="9751">MTEKRQSYTEEELNEMIAWFNDHANQLPQTMQINKSAFTPDLALTIESCIMQAKQNLGNYKMEGSFLLLRQIRANIEKGENDIL</sequence>
<feature type="domain" description="DUF6965" evidence="1">
    <location>
        <begin position="11"/>
        <end position="78"/>
    </location>
</feature>
<evidence type="ECO:0000259" key="1">
    <source>
        <dbReference type="Pfam" id="PF22292"/>
    </source>
</evidence>
<organism evidence="2 3">
    <name type="scientific">Phocaeicola vulgatus</name>
    <name type="common">Bacteroides vulgatus</name>
    <dbReference type="NCBI Taxonomy" id="821"/>
    <lineage>
        <taxon>Bacteria</taxon>
        <taxon>Pseudomonadati</taxon>
        <taxon>Bacteroidota</taxon>
        <taxon>Bacteroidia</taxon>
        <taxon>Bacteroidales</taxon>
        <taxon>Bacteroidaceae</taxon>
        <taxon>Phocaeicola</taxon>
    </lineage>
</organism>
<dbReference type="Pfam" id="PF22292">
    <property type="entry name" value="DUF6965"/>
    <property type="match status" value="1"/>
</dbReference>
<evidence type="ECO:0000313" key="2">
    <source>
        <dbReference type="EMBL" id="MSS47775.1"/>
    </source>
</evidence>
<dbReference type="InterPro" id="IPR054238">
    <property type="entry name" value="DUF6965"/>
</dbReference>
<dbReference type="AlphaFoldDB" id="A0A7K0JCQ0"/>
<proteinExistence type="predicted"/>
<name>A0A7K0JCQ0_PHOVU</name>
<gene>
    <name evidence="2" type="ORF">FYJ30_05450</name>
</gene>